<dbReference type="Proteomes" id="UP000214588">
    <property type="component" value="Unassembled WGS sequence"/>
</dbReference>
<name>A0A226C394_9FIRM</name>
<dbReference type="OrthoDB" id="5390106at2"/>
<dbReference type="RefSeq" id="WP_089022353.1">
    <property type="nucleotide sequence ID" value="NZ_NIQC01000001.1"/>
</dbReference>
<reference evidence="1 2" key="1">
    <citation type="submission" date="2017-06" db="EMBL/GenBank/DDBJ databases">
        <title>Draft Genome Sequence of Natranaerobius trueperi halophilic, alkalithermophilic bacteria from soda lakes.</title>
        <authorList>
            <person name="Zhao B."/>
        </authorList>
    </citation>
    <scope>NUCLEOTIDE SEQUENCE [LARGE SCALE GENOMIC DNA]</scope>
    <source>
        <strain evidence="1 2">DSM 18760</strain>
    </source>
</reference>
<accession>A0A226C394</accession>
<evidence type="ECO:0008006" key="3">
    <source>
        <dbReference type="Google" id="ProtNLM"/>
    </source>
</evidence>
<dbReference type="AlphaFoldDB" id="A0A226C394"/>
<sequence>MTNTQSFQEQPNHDKVDYTFLHRYEVQRLIDKITDDDSTSKEGLENIMEHLNKLEKHVFPVVADRLRNAASKEASLLGQILMMMEDSSKLGDKLLNMLFDPKIPDRNKNYILKVMDFHGLKPEVFSYNDIFNNPDRAIRDARKSLYKQLKNNTEIIPQVLTELTELSVATQDAMFEDAVYENDVLLVPFLKAVALSDDASLAPKAVSTLGELKYPESKEALQELLAEPDRQFLKENIERQINRLTLRGVENKQQKTENVLDKLGEVYQGAVSQIDGFGNRLVFFARRWEGKGLLVANYLINTSGGIRDCWGHFKITTKMYNDLLKEFRSDNTLVTVDTDYARSIFCDALYITNASKKSKPPEFGFWRQCMPDEWLKEEGYTPKIDEDVLQRVLHEKGLDKELEKLAEYYDFQNWFLHHPYVYELMSKVTHIPKDGEGYIVPIATQEEVENIHNKLIEHLIIPNLDFYKRNLLLTADFYKKRGLSKRYRTVVYALLKIGDGDISSVRKHPLFRAMIKRSLDKATTNLREGLDLREDPEEFDF</sequence>
<comment type="caution">
    <text evidence="1">The sequence shown here is derived from an EMBL/GenBank/DDBJ whole genome shotgun (WGS) entry which is preliminary data.</text>
</comment>
<gene>
    <name evidence="1" type="ORF">CDO51_00555</name>
</gene>
<evidence type="ECO:0000313" key="1">
    <source>
        <dbReference type="EMBL" id="OWZ84929.1"/>
    </source>
</evidence>
<dbReference type="EMBL" id="NIQC01000001">
    <property type="protein sequence ID" value="OWZ84929.1"/>
    <property type="molecule type" value="Genomic_DNA"/>
</dbReference>
<evidence type="ECO:0000313" key="2">
    <source>
        <dbReference type="Proteomes" id="UP000214588"/>
    </source>
</evidence>
<protein>
    <recommendedName>
        <fullName evidence="3">HEAT repeat domain-containing protein</fullName>
    </recommendedName>
</protein>
<keyword evidence="2" id="KW-1185">Reference proteome</keyword>
<proteinExistence type="predicted"/>
<organism evidence="1 2">
    <name type="scientific">Natranaerobius trueperi</name>
    <dbReference type="NCBI Taxonomy" id="759412"/>
    <lineage>
        <taxon>Bacteria</taxon>
        <taxon>Bacillati</taxon>
        <taxon>Bacillota</taxon>
        <taxon>Clostridia</taxon>
        <taxon>Natranaerobiales</taxon>
        <taxon>Natranaerobiaceae</taxon>
        <taxon>Natranaerobius</taxon>
    </lineage>
</organism>